<sequence>MLETLPDDVLLNIGGHLKSDDHDSLRLVSNALSDAFAVLVLKSIRICITYPDESSEKGPVHLELLQWLADPSPKHKTRLQAIRNLTIDSLSPFNSHTSPENTQSGAEVEQEVLNCLRSALLNLTNVHKFTWDVQAKDPVTTHGIVAETVSTYQHLETMQLKLAHLTSPVLHHFRNLRTIRLLVNRAIDSDHPDIETSTTPLPVLAGLSQALAQSPELETFSYSTIHDHEPLLDQIFEHEQLNKTVLPLRDLALRNIPSPLPLLPHIGNLKSIHITGPIAGGGFNLPSFAEFWKAVEEKGVRLEDIIVDRIPSSLVDYLSSYSGLKRFSLSKRILEGSVPNEPSDDIDAERFHLEALPKHASTMEGLILNVRFEDKWCADPSYFTGIAQCTSLRSIGLCFGFHQLQFEELDELDFGNEIMNLRLKGELGISILTHAFFDAIHENCPLIDTIQIFHPVPFPTPDGILGFADRWGVTQWAIATWEESAKDDTSQNRAARADVQAIVFLKDHNGHTMAALQADLGDNGCYRYVNYPKAGDK</sequence>
<keyword evidence="2" id="KW-1185">Reference proteome</keyword>
<accession>A0A409W440</accession>
<dbReference type="STRING" id="181874.A0A409W440"/>
<protein>
    <recommendedName>
        <fullName evidence="3">F-box domain-containing protein</fullName>
    </recommendedName>
</protein>
<dbReference type="AlphaFoldDB" id="A0A409W440"/>
<dbReference type="EMBL" id="NHTK01005825">
    <property type="protein sequence ID" value="PPQ73294.1"/>
    <property type="molecule type" value="Genomic_DNA"/>
</dbReference>
<dbReference type="OrthoDB" id="3541472at2759"/>
<dbReference type="InParanoid" id="A0A409W440"/>
<organism evidence="1 2">
    <name type="scientific">Panaeolus cyanescens</name>
    <dbReference type="NCBI Taxonomy" id="181874"/>
    <lineage>
        <taxon>Eukaryota</taxon>
        <taxon>Fungi</taxon>
        <taxon>Dikarya</taxon>
        <taxon>Basidiomycota</taxon>
        <taxon>Agaricomycotina</taxon>
        <taxon>Agaricomycetes</taxon>
        <taxon>Agaricomycetidae</taxon>
        <taxon>Agaricales</taxon>
        <taxon>Agaricineae</taxon>
        <taxon>Galeropsidaceae</taxon>
        <taxon>Panaeolus</taxon>
    </lineage>
</organism>
<gene>
    <name evidence="1" type="ORF">CVT24_012317</name>
</gene>
<evidence type="ECO:0000313" key="2">
    <source>
        <dbReference type="Proteomes" id="UP000284842"/>
    </source>
</evidence>
<dbReference type="Proteomes" id="UP000284842">
    <property type="component" value="Unassembled WGS sequence"/>
</dbReference>
<comment type="caution">
    <text evidence="1">The sequence shown here is derived from an EMBL/GenBank/DDBJ whole genome shotgun (WGS) entry which is preliminary data.</text>
</comment>
<evidence type="ECO:0000313" key="1">
    <source>
        <dbReference type="EMBL" id="PPQ73294.1"/>
    </source>
</evidence>
<evidence type="ECO:0008006" key="3">
    <source>
        <dbReference type="Google" id="ProtNLM"/>
    </source>
</evidence>
<name>A0A409W440_9AGAR</name>
<proteinExistence type="predicted"/>
<reference evidence="1 2" key="1">
    <citation type="journal article" date="2018" name="Evol. Lett.">
        <title>Horizontal gene cluster transfer increased hallucinogenic mushroom diversity.</title>
        <authorList>
            <person name="Reynolds H.T."/>
            <person name="Vijayakumar V."/>
            <person name="Gluck-Thaler E."/>
            <person name="Korotkin H.B."/>
            <person name="Matheny P.B."/>
            <person name="Slot J.C."/>
        </authorList>
    </citation>
    <scope>NUCLEOTIDE SEQUENCE [LARGE SCALE GENOMIC DNA]</scope>
    <source>
        <strain evidence="1 2">2629</strain>
    </source>
</reference>